<evidence type="ECO:0000313" key="2">
    <source>
        <dbReference type="EMBL" id="GAG65789.1"/>
    </source>
</evidence>
<dbReference type="InterPro" id="IPR016117">
    <property type="entry name" value="ArgJ-like_dom_sf"/>
</dbReference>
<reference evidence="2" key="1">
    <citation type="journal article" date="2014" name="Front. Microbiol.">
        <title>High frequency of phylogenetically diverse reductive dehalogenase-homologous genes in deep subseafloor sedimentary metagenomes.</title>
        <authorList>
            <person name="Kawai M."/>
            <person name="Futagami T."/>
            <person name="Toyoda A."/>
            <person name="Takaki Y."/>
            <person name="Nishi S."/>
            <person name="Hori S."/>
            <person name="Arai W."/>
            <person name="Tsubouchi T."/>
            <person name="Morono Y."/>
            <person name="Uchiyama I."/>
            <person name="Ito T."/>
            <person name="Fujiyama A."/>
            <person name="Inagaki F."/>
            <person name="Takami H."/>
        </authorList>
    </citation>
    <scope>NUCLEOTIDE SEQUENCE</scope>
    <source>
        <strain evidence="2">Expedition CK06-06</strain>
    </source>
</reference>
<proteinExistence type="inferred from homology"/>
<dbReference type="PANTHER" id="PTHR36512">
    <property type="entry name" value="D-AMINOPEPTIDASE"/>
    <property type="match status" value="1"/>
</dbReference>
<dbReference type="Gene3D" id="3.60.70.12">
    <property type="entry name" value="L-amino peptidase D-ALA esterase/amidase"/>
    <property type="match status" value="1"/>
</dbReference>
<feature type="non-terminal residue" evidence="2">
    <location>
        <position position="304"/>
    </location>
</feature>
<comment type="similarity">
    <text evidence="1">Belongs to the peptidase S58 family.</text>
</comment>
<protein>
    <submittedName>
        <fullName evidence="2">Uncharacterized protein</fullName>
    </submittedName>
</protein>
<name>X0Z974_9ZZZZ</name>
<evidence type="ECO:0000256" key="1">
    <source>
        <dbReference type="ARBA" id="ARBA00007068"/>
    </source>
</evidence>
<gene>
    <name evidence="2" type="ORF">S01H4_04669</name>
</gene>
<dbReference type="InterPro" id="IPR005321">
    <property type="entry name" value="Peptidase_S58_DmpA"/>
</dbReference>
<dbReference type="PANTHER" id="PTHR36512:SF3">
    <property type="entry name" value="BLR5678 PROTEIN"/>
    <property type="match status" value="1"/>
</dbReference>
<organism evidence="2">
    <name type="scientific">marine sediment metagenome</name>
    <dbReference type="NCBI Taxonomy" id="412755"/>
    <lineage>
        <taxon>unclassified sequences</taxon>
        <taxon>metagenomes</taxon>
        <taxon>ecological metagenomes</taxon>
    </lineage>
</organism>
<sequence length="304" mass="31351">MLSEVRVGHYTDEDAITGCTVILLPGEGAVCGVDVRGGAPGTRETDLLKPTCMVEKINAICISGGSAFGLSAADGVMKYLEEKNIGFETTYGKVPIVPTAILFDLNIGNKKVRPGKKEGYFACQNASSSGFEVGSVGAGTGATVGKVLGNSFMIKSGVGKAILNLSGGIEIFAIAVVNSFGDIIKENGSILAGAYHPEKGFLNSKSIVLEGEEIVSKFGENTTIVVITTNVSLDKASATKVAQMAHDGFARAISPVHTEYDGDTTFVLSVGKKKAPTVVIGTAAAEVTARAIRNAVKEAKSLGG</sequence>
<dbReference type="EMBL" id="BART01001274">
    <property type="protein sequence ID" value="GAG65789.1"/>
    <property type="molecule type" value="Genomic_DNA"/>
</dbReference>
<comment type="caution">
    <text evidence="2">The sequence shown here is derived from an EMBL/GenBank/DDBJ whole genome shotgun (WGS) entry which is preliminary data.</text>
</comment>
<dbReference type="SUPFAM" id="SSF56266">
    <property type="entry name" value="DmpA/ArgJ-like"/>
    <property type="match status" value="1"/>
</dbReference>
<dbReference type="GO" id="GO:0004177">
    <property type="term" value="F:aminopeptidase activity"/>
    <property type="evidence" value="ECO:0007669"/>
    <property type="project" value="TreeGrafter"/>
</dbReference>
<dbReference type="Pfam" id="PF03576">
    <property type="entry name" value="Peptidase_S58"/>
    <property type="match status" value="1"/>
</dbReference>
<dbReference type="AlphaFoldDB" id="X0Z974"/>
<dbReference type="CDD" id="cd02252">
    <property type="entry name" value="nylC_like"/>
    <property type="match status" value="1"/>
</dbReference>
<accession>X0Z974</accession>